<keyword evidence="1" id="KW-1133">Transmembrane helix</keyword>
<proteinExistence type="predicted"/>
<dbReference type="InterPro" id="IPR007498">
    <property type="entry name" value="PqiA-like"/>
</dbReference>
<evidence type="ECO:0000313" key="2">
    <source>
        <dbReference type="EMBL" id="TRO83653.1"/>
    </source>
</evidence>
<protein>
    <submittedName>
        <fullName evidence="2">Paraquat-inducible protein A</fullName>
    </submittedName>
</protein>
<keyword evidence="3" id="KW-1185">Reference proteome</keyword>
<sequence length="203" mass="22470">MEFPLDKRIACHCCDLLHEVRPLPPGGVALCARCGAILYRYKRNPLDRTLALALTGLILFIVANTFPFLAIEKAGLTRQMTLATGIFELYREEVYLVAALVALTTLLLPLVELCALLYVFAPLRLGRRPRLLAPVWRVMARVRAWSMMEVFMLGILVSLVKLASMATIVPGVAVYAFGALIVVLTAAFAAIDPHLVWEALEKH</sequence>
<feature type="transmembrane region" description="Helical" evidence="1">
    <location>
        <begin position="172"/>
        <end position="191"/>
    </location>
</feature>
<accession>A0A550JKE0</accession>
<feature type="transmembrane region" description="Helical" evidence="1">
    <location>
        <begin position="142"/>
        <end position="160"/>
    </location>
</feature>
<name>A0A550JKE0_9BACT</name>
<dbReference type="AlphaFoldDB" id="A0A550JKE0"/>
<gene>
    <name evidence="2" type="ORF">FL622_00275</name>
</gene>
<comment type="caution">
    <text evidence="2">The sequence shown here is derived from an EMBL/GenBank/DDBJ whole genome shotgun (WGS) entry which is preliminary data.</text>
</comment>
<evidence type="ECO:0000313" key="3">
    <source>
        <dbReference type="Proteomes" id="UP000317155"/>
    </source>
</evidence>
<feature type="transmembrane region" description="Helical" evidence="1">
    <location>
        <begin position="50"/>
        <end position="71"/>
    </location>
</feature>
<organism evidence="2 3">
    <name type="scientific">Trichloromonas acetexigens</name>
    <dbReference type="NCBI Taxonomy" id="38815"/>
    <lineage>
        <taxon>Bacteria</taxon>
        <taxon>Pseudomonadati</taxon>
        <taxon>Thermodesulfobacteriota</taxon>
        <taxon>Desulfuromonadia</taxon>
        <taxon>Desulfuromonadales</taxon>
        <taxon>Trichloromonadaceae</taxon>
        <taxon>Trichloromonas</taxon>
    </lineage>
</organism>
<evidence type="ECO:0000256" key="1">
    <source>
        <dbReference type="SAM" id="Phobius"/>
    </source>
</evidence>
<dbReference type="Proteomes" id="UP000317155">
    <property type="component" value="Unassembled WGS sequence"/>
</dbReference>
<feature type="transmembrane region" description="Helical" evidence="1">
    <location>
        <begin position="94"/>
        <end position="121"/>
    </location>
</feature>
<keyword evidence="1" id="KW-0812">Transmembrane</keyword>
<dbReference type="OrthoDB" id="9800207at2"/>
<reference evidence="2 3" key="1">
    <citation type="submission" date="2019-07" db="EMBL/GenBank/DDBJ databases">
        <title>Insights of Desulfuromonas acetexigens electromicrobiology.</title>
        <authorList>
            <person name="Katuri K."/>
            <person name="Sapireddy V."/>
            <person name="Shaw D.R."/>
            <person name="Saikaly P."/>
        </authorList>
    </citation>
    <scope>NUCLEOTIDE SEQUENCE [LARGE SCALE GENOMIC DNA]</scope>
    <source>
        <strain evidence="2 3">2873</strain>
    </source>
</reference>
<dbReference type="Pfam" id="PF04403">
    <property type="entry name" value="PqiA"/>
    <property type="match status" value="1"/>
</dbReference>
<keyword evidence="1" id="KW-0472">Membrane</keyword>
<dbReference type="EMBL" id="VJVV01000001">
    <property type="protein sequence ID" value="TRO83653.1"/>
    <property type="molecule type" value="Genomic_DNA"/>
</dbReference>